<name>A0A9P7MX59_9HYPO</name>
<feature type="compositionally biased region" description="Low complexity" evidence="1">
    <location>
        <begin position="93"/>
        <end position="128"/>
    </location>
</feature>
<feature type="region of interest" description="Disordered" evidence="1">
    <location>
        <begin position="36"/>
        <end position="144"/>
    </location>
</feature>
<comment type="caution">
    <text evidence="2">The sequence shown here is derived from an EMBL/GenBank/DDBJ whole genome shotgun (WGS) entry which is preliminary data.</text>
</comment>
<accession>A0A9P7MX59</accession>
<gene>
    <name evidence="2" type="ORF">E4U56_006585</name>
</gene>
<feature type="region of interest" description="Disordered" evidence="1">
    <location>
        <begin position="160"/>
        <end position="181"/>
    </location>
</feature>
<organism evidence="2 3">
    <name type="scientific">Claviceps arundinis</name>
    <dbReference type="NCBI Taxonomy" id="1623583"/>
    <lineage>
        <taxon>Eukaryota</taxon>
        <taxon>Fungi</taxon>
        <taxon>Dikarya</taxon>
        <taxon>Ascomycota</taxon>
        <taxon>Pezizomycotina</taxon>
        <taxon>Sordariomycetes</taxon>
        <taxon>Hypocreomycetidae</taxon>
        <taxon>Hypocreales</taxon>
        <taxon>Clavicipitaceae</taxon>
        <taxon>Claviceps</taxon>
    </lineage>
</organism>
<feature type="compositionally biased region" description="Polar residues" evidence="1">
    <location>
        <begin position="130"/>
        <end position="142"/>
    </location>
</feature>
<dbReference type="AlphaFoldDB" id="A0A9P7MX59"/>
<dbReference type="Pfam" id="PF12855">
    <property type="entry name" value="Ecl1"/>
    <property type="match status" value="1"/>
</dbReference>
<dbReference type="InterPro" id="IPR024368">
    <property type="entry name" value="Ecl1/2/3"/>
</dbReference>
<protein>
    <recommendedName>
        <fullName evidence="4">Life-span regulatory factor domain-containing protein</fullName>
    </recommendedName>
</protein>
<dbReference type="Proteomes" id="UP000784919">
    <property type="component" value="Unassembled WGS sequence"/>
</dbReference>
<dbReference type="OrthoDB" id="2563506at2759"/>
<evidence type="ECO:0000313" key="2">
    <source>
        <dbReference type="EMBL" id="KAG5971802.1"/>
    </source>
</evidence>
<feature type="compositionally biased region" description="Low complexity" evidence="1">
    <location>
        <begin position="62"/>
        <end position="75"/>
    </location>
</feature>
<proteinExistence type="predicted"/>
<evidence type="ECO:0008006" key="4">
    <source>
        <dbReference type="Google" id="ProtNLM"/>
    </source>
</evidence>
<feature type="compositionally biased region" description="Polar residues" evidence="1">
    <location>
        <begin position="44"/>
        <end position="55"/>
    </location>
</feature>
<sequence length="181" mass="19686">MDFNLWSHQFCLACDKQIQADGAAYCSESCRLSDQETTSTSSSQAGSPNPTSTGFPWSDALSSPTILPSSPPSQSKFRLSPAYDFTNARPYGSIPSGSQSSSRNHNTSESSTMSRRLSPSSSHTSLCSIPNASPTGETSHLSDTARQELKAYAISFEHVRLQRRRSHQDSRPPLSISGEHR</sequence>
<evidence type="ECO:0000256" key="1">
    <source>
        <dbReference type="SAM" id="MobiDB-lite"/>
    </source>
</evidence>
<evidence type="ECO:0000313" key="3">
    <source>
        <dbReference type="Proteomes" id="UP000784919"/>
    </source>
</evidence>
<reference evidence="2" key="1">
    <citation type="journal article" date="2020" name="bioRxiv">
        <title>Whole genome comparisons of ergot fungi reveals the divergence and evolution of species within the genus Claviceps are the result of varying mechanisms driving genome evolution and host range expansion.</title>
        <authorList>
            <person name="Wyka S.A."/>
            <person name="Mondo S.J."/>
            <person name="Liu M."/>
            <person name="Dettman J."/>
            <person name="Nalam V."/>
            <person name="Broders K.D."/>
        </authorList>
    </citation>
    <scope>NUCLEOTIDE SEQUENCE</scope>
    <source>
        <strain evidence="2">CCC 1102</strain>
    </source>
</reference>
<dbReference type="EMBL" id="SRPS01000054">
    <property type="protein sequence ID" value="KAG5971802.1"/>
    <property type="molecule type" value="Genomic_DNA"/>
</dbReference>